<feature type="chain" id="PRO_5009446265" evidence="1">
    <location>
        <begin position="20"/>
        <end position="83"/>
    </location>
</feature>
<keyword evidence="3" id="KW-1185">Reference proteome</keyword>
<dbReference type="Proteomes" id="UP000178912">
    <property type="component" value="Unassembled WGS sequence"/>
</dbReference>
<sequence length="83" mass="8582">MKLASITAFLALCSQVALGCQCRTLNGSNDGTLVPTLSQGGCDQCNGKWNSDTLQCSNADHKCFNGVCTYYGGPGVASTCGPR</sequence>
<dbReference type="PROSITE" id="PS51257">
    <property type="entry name" value="PROKAR_LIPOPROTEIN"/>
    <property type="match status" value="1"/>
</dbReference>
<proteinExistence type="predicted"/>
<evidence type="ECO:0000313" key="3">
    <source>
        <dbReference type="Proteomes" id="UP000178912"/>
    </source>
</evidence>
<name>A0A1E1KR08_9HELO</name>
<evidence type="ECO:0000313" key="2">
    <source>
        <dbReference type="EMBL" id="CZT00430.1"/>
    </source>
</evidence>
<organism evidence="2 3">
    <name type="scientific">Rhynchosporium agropyri</name>
    <dbReference type="NCBI Taxonomy" id="914238"/>
    <lineage>
        <taxon>Eukaryota</taxon>
        <taxon>Fungi</taxon>
        <taxon>Dikarya</taxon>
        <taxon>Ascomycota</taxon>
        <taxon>Pezizomycotina</taxon>
        <taxon>Leotiomycetes</taxon>
        <taxon>Helotiales</taxon>
        <taxon>Ploettnerulaceae</taxon>
        <taxon>Rhynchosporium</taxon>
    </lineage>
</organism>
<feature type="signal peptide" evidence="1">
    <location>
        <begin position="1"/>
        <end position="19"/>
    </location>
</feature>
<dbReference type="EMBL" id="FJUX01000045">
    <property type="protein sequence ID" value="CZT00430.1"/>
    <property type="molecule type" value="Genomic_DNA"/>
</dbReference>
<gene>
    <name evidence="2" type="ORF">RAG0_08458</name>
</gene>
<reference evidence="3" key="1">
    <citation type="submission" date="2016-03" db="EMBL/GenBank/DDBJ databases">
        <authorList>
            <person name="Guldener U."/>
        </authorList>
    </citation>
    <scope>NUCLEOTIDE SEQUENCE [LARGE SCALE GENOMIC DNA]</scope>
    <source>
        <strain evidence="3">04CH-RAC-A.6.1</strain>
    </source>
</reference>
<evidence type="ECO:0000256" key="1">
    <source>
        <dbReference type="SAM" id="SignalP"/>
    </source>
</evidence>
<dbReference type="AlphaFoldDB" id="A0A1E1KR08"/>
<keyword evidence="1" id="KW-0732">Signal</keyword>
<accession>A0A1E1KR08</accession>
<protein>
    <submittedName>
        <fullName evidence="2">Uncharacterized protein</fullName>
    </submittedName>
</protein>